<proteinExistence type="predicted"/>
<dbReference type="InterPro" id="IPR001783">
    <property type="entry name" value="Lumazine-bd"/>
</dbReference>
<feature type="domain" description="Lumazine-binding" evidence="9">
    <location>
        <begin position="1"/>
        <end position="106"/>
    </location>
</feature>
<keyword evidence="7" id="KW-0677">Repeat</keyword>
<keyword evidence="11" id="KW-1185">Reference proteome</keyword>
<evidence type="ECO:0000313" key="10">
    <source>
        <dbReference type="EnsemblProtists" id="PYU1_T009414"/>
    </source>
</evidence>
<dbReference type="PANTHER" id="PTHR21098">
    <property type="entry name" value="RIBOFLAVIN SYNTHASE ALPHA CHAIN"/>
    <property type="match status" value="1"/>
</dbReference>
<evidence type="ECO:0000256" key="1">
    <source>
        <dbReference type="ARBA" id="ARBA00002803"/>
    </source>
</evidence>
<reference evidence="11" key="2">
    <citation type="submission" date="2010-04" db="EMBL/GenBank/DDBJ databases">
        <authorList>
            <person name="Buell R."/>
            <person name="Hamilton J."/>
            <person name="Hostetler J."/>
        </authorList>
    </citation>
    <scope>NUCLEOTIDE SEQUENCE [LARGE SCALE GENOMIC DNA]</scope>
    <source>
        <strain evidence="11">DAOM:BR144</strain>
    </source>
</reference>
<dbReference type="PANTHER" id="PTHR21098:SF0">
    <property type="entry name" value="RIBOFLAVIN SYNTHASE"/>
    <property type="match status" value="1"/>
</dbReference>
<comment type="function">
    <text evidence="1">Catalyzes the dismutation of two molecules of 6,7-dimethyl-8-ribityllumazine, resulting in the formation of riboflavin and 5-amino-6-(D-ribitylamino)uracil.</text>
</comment>
<dbReference type="Proteomes" id="UP000019132">
    <property type="component" value="Unassembled WGS sequence"/>
</dbReference>
<dbReference type="InParanoid" id="K3WWR6"/>
<dbReference type="OMA" id="HFVTGHV"/>
<dbReference type="InterPro" id="IPR026017">
    <property type="entry name" value="Lumazine-bd_dom"/>
</dbReference>
<protein>
    <recommendedName>
        <fullName evidence="4">Riboflavin synthase</fullName>
        <ecNumber evidence="3">2.5.1.9</ecNumber>
    </recommendedName>
</protein>
<dbReference type="GO" id="GO:0009231">
    <property type="term" value="P:riboflavin biosynthetic process"/>
    <property type="evidence" value="ECO:0007669"/>
    <property type="project" value="UniProtKB-KW"/>
</dbReference>
<name>K3WWR6_GLOUD</name>
<feature type="transmembrane region" description="Helical" evidence="8">
    <location>
        <begin position="221"/>
        <end position="244"/>
    </location>
</feature>
<accession>K3WWR6</accession>
<dbReference type="NCBIfam" id="TIGR00187">
    <property type="entry name" value="ribE"/>
    <property type="match status" value="1"/>
</dbReference>
<evidence type="ECO:0000313" key="11">
    <source>
        <dbReference type="Proteomes" id="UP000019132"/>
    </source>
</evidence>
<dbReference type="SUPFAM" id="SSF63380">
    <property type="entry name" value="Riboflavin synthase domain-like"/>
    <property type="match status" value="2"/>
</dbReference>
<evidence type="ECO:0000256" key="4">
    <source>
        <dbReference type="ARBA" id="ARBA00013950"/>
    </source>
</evidence>
<organism evidence="10 11">
    <name type="scientific">Globisporangium ultimum (strain ATCC 200006 / CBS 805.95 / DAOM BR144)</name>
    <name type="common">Pythium ultimum</name>
    <dbReference type="NCBI Taxonomy" id="431595"/>
    <lineage>
        <taxon>Eukaryota</taxon>
        <taxon>Sar</taxon>
        <taxon>Stramenopiles</taxon>
        <taxon>Oomycota</taxon>
        <taxon>Peronosporomycetes</taxon>
        <taxon>Pythiales</taxon>
        <taxon>Pythiaceae</taxon>
        <taxon>Globisporangium</taxon>
    </lineage>
</organism>
<dbReference type="PIRSF" id="PIRSF000498">
    <property type="entry name" value="Riboflavin_syn_A"/>
    <property type="match status" value="1"/>
</dbReference>
<dbReference type="eggNOG" id="KOG3310">
    <property type="taxonomic scope" value="Eukaryota"/>
</dbReference>
<evidence type="ECO:0000259" key="9">
    <source>
        <dbReference type="PROSITE" id="PS51177"/>
    </source>
</evidence>
<evidence type="ECO:0000256" key="7">
    <source>
        <dbReference type="ARBA" id="ARBA00022737"/>
    </source>
</evidence>
<dbReference type="NCBIfam" id="NF006767">
    <property type="entry name" value="PRK09289.1"/>
    <property type="match status" value="1"/>
</dbReference>
<evidence type="ECO:0000256" key="3">
    <source>
        <dbReference type="ARBA" id="ARBA00012827"/>
    </source>
</evidence>
<keyword evidence="8" id="KW-0812">Transmembrane</keyword>
<dbReference type="FunFam" id="2.40.30.20:FF:000004">
    <property type="entry name" value="Riboflavin synthase, alpha subunit"/>
    <property type="match status" value="1"/>
</dbReference>
<evidence type="ECO:0000256" key="2">
    <source>
        <dbReference type="ARBA" id="ARBA00004887"/>
    </source>
</evidence>
<evidence type="ECO:0000256" key="6">
    <source>
        <dbReference type="ARBA" id="ARBA00022679"/>
    </source>
</evidence>
<dbReference type="Gene3D" id="2.40.30.20">
    <property type="match status" value="2"/>
</dbReference>
<dbReference type="EC" id="2.5.1.9" evidence="3"/>
<sequence>MFTGIIEEIGTVVAMEERDDLLLWNGERGRGWELTVQAPLARDGAYLGCSIAINGTCLTATALDDDRIAFGVAPESLRRTNLGQLTKGDKVNVERSMGVDARNSGHFVQGHVDGTGEIVSFTRENDSLWVKIRTPPAILKDIVPKGYIAIDGTSLTVCEVNTVESWFNIMLIAHTQNHIILPLKKVGDHVNLEADVLGKYASRSMAGVLARVEALEAQSKLALRVAAGAATLATVLLAVTALSVRGKQ</sequence>
<keyword evidence="8" id="KW-1133">Transmembrane helix</keyword>
<reference evidence="10" key="3">
    <citation type="submission" date="2015-02" db="UniProtKB">
        <authorList>
            <consortium name="EnsemblProtists"/>
        </authorList>
    </citation>
    <scope>IDENTIFICATION</scope>
    <source>
        <strain evidence="10">DAOM BR144</strain>
    </source>
</reference>
<dbReference type="STRING" id="431595.K3WWR6"/>
<dbReference type="InterPro" id="IPR023366">
    <property type="entry name" value="ATP_synth_asu-like_sf"/>
</dbReference>
<evidence type="ECO:0000256" key="5">
    <source>
        <dbReference type="ARBA" id="ARBA00022619"/>
    </source>
</evidence>
<dbReference type="VEuPathDB" id="FungiDB:PYU1_G009396"/>
<comment type="pathway">
    <text evidence="2">Cofactor biosynthesis; riboflavin biosynthesis; riboflavin from 2-hydroxy-3-oxobutyl phosphate and 5-amino-6-(D-ribitylamino)uracil: step 2/2.</text>
</comment>
<keyword evidence="8" id="KW-0472">Membrane</keyword>
<keyword evidence="5" id="KW-0686">Riboflavin biosynthesis</keyword>
<dbReference type="HOGENOM" id="CLU_034388_1_1_1"/>
<keyword evidence="6" id="KW-0808">Transferase</keyword>
<dbReference type="Pfam" id="PF00677">
    <property type="entry name" value="Lum_binding"/>
    <property type="match status" value="2"/>
</dbReference>
<evidence type="ECO:0000256" key="8">
    <source>
        <dbReference type="SAM" id="Phobius"/>
    </source>
</evidence>
<dbReference type="PROSITE" id="PS51177">
    <property type="entry name" value="LUMAZINE_BIND"/>
    <property type="match status" value="2"/>
</dbReference>
<feature type="domain" description="Lumazine-binding" evidence="9">
    <location>
        <begin position="107"/>
        <end position="205"/>
    </location>
</feature>
<dbReference type="FunFam" id="2.40.30.20:FF:000003">
    <property type="entry name" value="Riboflavin synthase, alpha subunit"/>
    <property type="match status" value="1"/>
</dbReference>
<dbReference type="CDD" id="cd00402">
    <property type="entry name" value="Riboflavin_synthase_like"/>
    <property type="match status" value="1"/>
</dbReference>
<dbReference type="InterPro" id="IPR017938">
    <property type="entry name" value="Riboflavin_synthase-like_b-brl"/>
</dbReference>
<dbReference type="AlphaFoldDB" id="K3WWR6"/>
<reference evidence="11" key="1">
    <citation type="journal article" date="2010" name="Genome Biol.">
        <title>Genome sequence of the necrotrophic plant pathogen Pythium ultimum reveals original pathogenicity mechanisms and effector repertoire.</title>
        <authorList>
            <person name="Levesque C.A."/>
            <person name="Brouwer H."/>
            <person name="Cano L."/>
            <person name="Hamilton J.P."/>
            <person name="Holt C."/>
            <person name="Huitema E."/>
            <person name="Raffaele S."/>
            <person name="Robideau G.P."/>
            <person name="Thines M."/>
            <person name="Win J."/>
            <person name="Zerillo M.M."/>
            <person name="Beakes G.W."/>
            <person name="Boore J.L."/>
            <person name="Busam D."/>
            <person name="Dumas B."/>
            <person name="Ferriera S."/>
            <person name="Fuerstenberg S.I."/>
            <person name="Gachon C.M."/>
            <person name="Gaulin E."/>
            <person name="Govers F."/>
            <person name="Grenville-Briggs L."/>
            <person name="Horner N."/>
            <person name="Hostetler J."/>
            <person name="Jiang R.H."/>
            <person name="Johnson J."/>
            <person name="Krajaejun T."/>
            <person name="Lin H."/>
            <person name="Meijer H.J."/>
            <person name="Moore B."/>
            <person name="Morris P."/>
            <person name="Phuntmart V."/>
            <person name="Puiu D."/>
            <person name="Shetty J."/>
            <person name="Stajich J.E."/>
            <person name="Tripathy S."/>
            <person name="Wawra S."/>
            <person name="van West P."/>
            <person name="Whitty B.R."/>
            <person name="Coutinho P.M."/>
            <person name="Henrissat B."/>
            <person name="Martin F."/>
            <person name="Thomas P.D."/>
            <person name="Tyler B.M."/>
            <person name="De Vries R.P."/>
            <person name="Kamoun S."/>
            <person name="Yandell M."/>
            <person name="Tisserat N."/>
            <person name="Buell C.R."/>
        </authorList>
    </citation>
    <scope>NUCLEOTIDE SEQUENCE</scope>
    <source>
        <strain evidence="11">DAOM:BR144</strain>
    </source>
</reference>
<dbReference type="EMBL" id="GL376622">
    <property type="status" value="NOT_ANNOTATED_CDS"/>
    <property type="molecule type" value="Genomic_DNA"/>
</dbReference>
<dbReference type="GO" id="GO:0004746">
    <property type="term" value="F:riboflavin synthase activity"/>
    <property type="evidence" value="ECO:0007669"/>
    <property type="project" value="UniProtKB-EC"/>
</dbReference>
<dbReference type="EnsemblProtists" id="PYU1_T009414">
    <property type="protein sequence ID" value="PYU1_T009414"/>
    <property type="gene ID" value="PYU1_G009396"/>
</dbReference>